<evidence type="ECO:0000256" key="3">
    <source>
        <dbReference type="ARBA" id="ARBA00022448"/>
    </source>
</evidence>
<evidence type="ECO:0000256" key="13">
    <source>
        <dbReference type="SAM" id="Phobius"/>
    </source>
</evidence>
<keyword evidence="5 13" id="KW-0812">Transmembrane</keyword>
<organism evidence="14 15">
    <name type="scientific">Luteimicrobium subarcticum</name>
    <dbReference type="NCBI Taxonomy" id="620910"/>
    <lineage>
        <taxon>Bacteria</taxon>
        <taxon>Bacillati</taxon>
        <taxon>Actinomycetota</taxon>
        <taxon>Actinomycetes</taxon>
        <taxon>Micrococcales</taxon>
        <taxon>Luteimicrobium</taxon>
    </lineage>
</organism>
<keyword evidence="15" id="KW-1185">Reference proteome</keyword>
<keyword evidence="10 13" id="KW-0472">Membrane</keyword>
<protein>
    <submittedName>
        <fullName evidence="14">Putative membrane protein</fullName>
    </submittedName>
</protein>
<dbReference type="Pfam" id="PF06736">
    <property type="entry name" value="TMEM175"/>
    <property type="match status" value="1"/>
</dbReference>
<accession>A0A2M8W748</accession>
<keyword evidence="3" id="KW-0813">Transport</keyword>
<dbReference type="EMBL" id="PGTZ01000010">
    <property type="protein sequence ID" value="PJI86757.1"/>
    <property type="molecule type" value="Genomic_DNA"/>
</dbReference>
<dbReference type="RefSeq" id="WP_100350778.1">
    <property type="nucleotide sequence ID" value="NZ_PGTZ01000010.1"/>
</dbReference>
<evidence type="ECO:0000256" key="4">
    <source>
        <dbReference type="ARBA" id="ARBA00022538"/>
    </source>
</evidence>
<dbReference type="GO" id="GO:0016020">
    <property type="term" value="C:membrane"/>
    <property type="evidence" value="ECO:0007669"/>
    <property type="project" value="UniProtKB-SubCell"/>
</dbReference>
<feature type="transmembrane region" description="Helical" evidence="13">
    <location>
        <begin position="135"/>
        <end position="154"/>
    </location>
</feature>
<keyword evidence="11" id="KW-0407">Ion channel</keyword>
<feature type="transmembrane region" description="Helical" evidence="13">
    <location>
        <begin position="68"/>
        <end position="84"/>
    </location>
</feature>
<evidence type="ECO:0000256" key="6">
    <source>
        <dbReference type="ARBA" id="ARBA00022826"/>
    </source>
</evidence>
<evidence type="ECO:0000313" key="14">
    <source>
        <dbReference type="EMBL" id="PJI86757.1"/>
    </source>
</evidence>
<dbReference type="OrthoDB" id="7626281at2"/>
<comment type="subcellular location">
    <subcellularLocation>
        <location evidence="1">Membrane</location>
        <topology evidence="1">Multi-pass membrane protein</topology>
    </subcellularLocation>
</comment>
<comment type="catalytic activity">
    <reaction evidence="12">
        <text>K(+)(in) = K(+)(out)</text>
        <dbReference type="Rhea" id="RHEA:29463"/>
        <dbReference type="ChEBI" id="CHEBI:29103"/>
    </reaction>
</comment>
<dbReference type="GO" id="GO:0015252">
    <property type="term" value="F:proton channel activity"/>
    <property type="evidence" value="ECO:0007669"/>
    <property type="project" value="InterPro"/>
</dbReference>
<name>A0A2M8W748_9MICO</name>
<reference evidence="14 15" key="1">
    <citation type="submission" date="2017-11" db="EMBL/GenBank/DDBJ databases">
        <title>Genomic Encyclopedia of Archaeal and Bacterial Type Strains, Phase II (KMG-II): From Individual Species to Whole Genera.</title>
        <authorList>
            <person name="Goeker M."/>
        </authorList>
    </citation>
    <scope>NUCLEOTIDE SEQUENCE [LARGE SCALE GENOMIC DNA]</scope>
    <source>
        <strain evidence="14 15">DSM 22413</strain>
    </source>
</reference>
<comment type="caution">
    <text evidence="14">The sequence shown here is derived from an EMBL/GenBank/DDBJ whole genome shotgun (WGS) entry which is preliminary data.</text>
</comment>
<keyword evidence="4" id="KW-0633">Potassium transport</keyword>
<dbReference type="Proteomes" id="UP000231586">
    <property type="component" value="Unassembled WGS sequence"/>
</dbReference>
<keyword evidence="9" id="KW-0406">Ion transport</keyword>
<comment type="similarity">
    <text evidence="2">Belongs to the TMEM175 family.</text>
</comment>
<keyword evidence="6" id="KW-0631">Potassium channel</keyword>
<evidence type="ECO:0000256" key="8">
    <source>
        <dbReference type="ARBA" id="ARBA00022989"/>
    </source>
</evidence>
<keyword evidence="8 13" id="KW-1133">Transmembrane helix</keyword>
<evidence type="ECO:0000256" key="10">
    <source>
        <dbReference type="ARBA" id="ARBA00023136"/>
    </source>
</evidence>
<feature type="transmembrane region" description="Helical" evidence="13">
    <location>
        <begin position="174"/>
        <end position="203"/>
    </location>
</feature>
<dbReference type="InterPro" id="IPR010617">
    <property type="entry name" value="TMEM175-like"/>
</dbReference>
<sequence length="212" mass="22358">MSAGGGGADDEVAADDTGTGGERGLERLLVFGDAVVAIAITLVVLPLVDAAQDLDDRTAWQFVQDHRAGLGAAALSFLVIWVLWRPQHRVFERAHGYTPRTATLHVVWLAAVVVLPLPTLLVVEAPHGDRSAPVLYIGTVLVALVAGRLEYADLWRSGKLDGRAPTARSWATPAAAALALVLAATVPGVGMWGMLLLVPAGLVEDRISRPAR</sequence>
<feature type="transmembrane region" description="Helical" evidence="13">
    <location>
        <begin position="28"/>
        <end position="48"/>
    </location>
</feature>
<evidence type="ECO:0000256" key="9">
    <source>
        <dbReference type="ARBA" id="ARBA00023065"/>
    </source>
</evidence>
<evidence type="ECO:0000313" key="15">
    <source>
        <dbReference type="Proteomes" id="UP000231586"/>
    </source>
</evidence>
<keyword evidence="7" id="KW-0630">Potassium</keyword>
<feature type="transmembrane region" description="Helical" evidence="13">
    <location>
        <begin position="104"/>
        <end position="123"/>
    </location>
</feature>
<evidence type="ECO:0000256" key="7">
    <source>
        <dbReference type="ARBA" id="ARBA00022958"/>
    </source>
</evidence>
<dbReference type="GO" id="GO:0005267">
    <property type="term" value="F:potassium channel activity"/>
    <property type="evidence" value="ECO:0007669"/>
    <property type="project" value="UniProtKB-KW"/>
</dbReference>
<evidence type="ECO:0000256" key="5">
    <source>
        <dbReference type="ARBA" id="ARBA00022692"/>
    </source>
</evidence>
<evidence type="ECO:0000256" key="11">
    <source>
        <dbReference type="ARBA" id="ARBA00023303"/>
    </source>
</evidence>
<dbReference type="AlphaFoldDB" id="A0A2M8W748"/>
<proteinExistence type="inferred from homology"/>
<evidence type="ECO:0000256" key="1">
    <source>
        <dbReference type="ARBA" id="ARBA00004141"/>
    </source>
</evidence>
<evidence type="ECO:0000256" key="2">
    <source>
        <dbReference type="ARBA" id="ARBA00006920"/>
    </source>
</evidence>
<gene>
    <name evidence="14" type="ORF">CLV34_2680</name>
</gene>
<evidence type="ECO:0000256" key="12">
    <source>
        <dbReference type="ARBA" id="ARBA00034430"/>
    </source>
</evidence>